<evidence type="ECO:0000313" key="6">
    <source>
        <dbReference type="EMBL" id="QRZ35109.1"/>
    </source>
</evidence>
<gene>
    <name evidence="4" type="ORF">JCM5805K_1251</name>
    <name evidence="6" type="ORF">LL223_1459</name>
    <name evidence="1" type="ORF">LL229_1516</name>
    <name evidence="2" type="ORF">LL275_1465</name>
    <name evidence="3" type="ORF">LLUC11_1348</name>
    <name evidence="5" type="ORF">N42_2105</name>
</gene>
<evidence type="ECO:0000313" key="10">
    <source>
        <dbReference type="Proteomes" id="UP000192085"/>
    </source>
</evidence>
<reference evidence="6" key="6">
    <citation type="submission" date="2023-04" db="EMBL/GenBank/DDBJ databases">
        <authorList>
            <person name="McDonnell B."/>
        </authorList>
    </citation>
    <scope>NUCLEOTIDE SEQUENCE</scope>
    <source>
        <strain evidence="6">223</strain>
    </source>
</reference>
<dbReference type="EMBL" id="CP015897">
    <property type="protein sequence ID" value="ARD99093.1"/>
    <property type="molecule type" value="Genomic_DNA"/>
</dbReference>
<dbReference type="Proteomes" id="UP000052991">
    <property type="component" value="Unassembled WGS sequence"/>
</dbReference>
<evidence type="ECO:0000313" key="4">
    <source>
        <dbReference type="EMBL" id="GAM80140.1"/>
    </source>
</evidence>
<reference evidence="8" key="2">
    <citation type="submission" date="2015-10" db="EMBL/GenBank/DDBJ databases">
        <title>Draft Genome Sequences of 11 Lactococcus lactis subspecies cremoris strains.</title>
        <authorList>
            <person name="Wels M."/>
            <person name="Backus L."/>
            <person name="Boekhorst J."/>
            <person name="Dijkstra A."/>
            <person name="Beerthuizen M."/>
            <person name="Kelly W."/>
            <person name="Siezen R."/>
            <person name="Bachmann H."/>
            <person name="Van Hijum S."/>
        </authorList>
    </citation>
    <scope>NUCLEOTIDE SEQUENCE [LARGE SCALE GENOMIC DNA]</scope>
    <source>
        <strain evidence="8">N42</strain>
    </source>
</reference>
<dbReference type="Proteomes" id="UP000192067">
    <property type="component" value="Chromosome"/>
</dbReference>
<dbReference type="EMBL" id="LKLW01000127">
    <property type="protein sequence ID" value="KSU25419.1"/>
    <property type="molecule type" value="Genomic_DNA"/>
</dbReference>
<dbReference type="GeneID" id="89634776"/>
<reference evidence="4 7" key="1">
    <citation type="submission" date="2015-01" db="EMBL/GenBank/DDBJ databases">
        <title>Lactococcus lactis subsp.lactis JCM 5805 whole genome shotgun sequence.</title>
        <authorList>
            <person name="Fujii T."/>
            <person name="Tomita Y."/>
            <person name="Ikushima S."/>
            <person name="Fujiwara D."/>
        </authorList>
    </citation>
    <scope>NUCLEOTIDE SEQUENCE [LARGE SCALE GENOMIC DNA]</scope>
    <source>
        <strain evidence="4 7">JCM 5805</strain>
    </source>
</reference>
<sequence>MKYKIGQLVNLPETRYKGIIGTVIAENKAGILVRFNGSQQLYFKEEELKAYKK</sequence>
<reference evidence="1" key="7">
    <citation type="submission" date="2023-09" db="EMBL/GenBank/DDBJ databases">
        <title>Complete Genomes and Methylome analysis of Lactococcus lactis subs lactis strains.</title>
        <authorList>
            <person name="Fomenkov A."/>
            <person name="McDonnell B."/>
            <person name="Sun L."/>
            <person name="Van Sinderen D."/>
            <person name="Roberts R.J."/>
        </authorList>
    </citation>
    <scope>NUCLEOTIDE SEQUENCE</scope>
    <source>
        <strain evidence="1">229</strain>
    </source>
</reference>
<evidence type="ECO:0000313" key="7">
    <source>
        <dbReference type="Proteomes" id="UP000031847"/>
    </source>
</evidence>
<evidence type="ECO:0000313" key="1">
    <source>
        <dbReference type="EMBL" id="ARD96397.1"/>
    </source>
</evidence>
<reference evidence="9 10" key="3">
    <citation type="journal article" date="2017" name="BMC Genomics">
        <title>Comparative and functional genomics of the Lactococcus lactis taxon; insights into evolution and niche adaptation.</title>
        <authorList>
            <person name="Kelleher P."/>
            <person name="Bottacini F."/>
            <person name="Mahony J."/>
            <person name="Kilcawley K.N."/>
            <person name="van Sinderen D."/>
        </authorList>
    </citation>
    <scope>NUCLEOTIDE SEQUENCE [LARGE SCALE GENOMIC DNA]</scope>
    <source>
        <strain evidence="2 10">275</strain>
        <strain evidence="3 9">UC11</strain>
    </source>
</reference>
<dbReference type="EMBL" id="BBSI01000022">
    <property type="protein sequence ID" value="GAM80140.1"/>
    <property type="molecule type" value="Genomic_DNA"/>
</dbReference>
<evidence type="ECO:0008006" key="11">
    <source>
        <dbReference type="Google" id="ProtNLM"/>
    </source>
</evidence>
<dbReference type="EMBL" id="CP015904">
    <property type="protein sequence ID" value="ARE13680.1"/>
    <property type="molecule type" value="Genomic_DNA"/>
</dbReference>
<dbReference type="PATRIC" id="fig|1360.101.peg.1327"/>
<accession>A0A0B8QJY4</accession>
<evidence type="ECO:0000313" key="3">
    <source>
        <dbReference type="EMBL" id="ARE13680.1"/>
    </source>
</evidence>
<proteinExistence type="predicted"/>
<dbReference type="Proteomes" id="UP000663169">
    <property type="component" value="Chromosome"/>
</dbReference>
<name>A0A0B8QJY4_LACLL</name>
<evidence type="ECO:0000313" key="2">
    <source>
        <dbReference type="EMBL" id="ARD99093.1"/>
    </source>
</evidence>
<evidence type="ECO:0000313" key="8">
    <source>
        <dbReference type="Proteomes" id="UP000052991"/>
    </source>
</evidence>
<dbReference type="Proteomes" id="UP000031847">
    <property type="component" value="Unassembled WGS sequence"/>
</dbReference>
<organism evidence="4 7">
    <name type="scientific">Lactococcus lactis subsp. lactis</name>
    <name type="common">Streptococcus lactis</name>
    <dbReference type="NCBI Taxonomy" id="1360"/>
    <lineage>
        <taxon>Bacteria</taxon>
        <taxon>Bacillati</taxon>
        <taxon>Bacillota</taxon>
        <taxon>Bacilli</taxon>
        <taxon>Lactobacillales</taxon>
        <taxon>Streptococcaceae</taxon>
        <taxon>Lactococcus</taxon>
    </lineage>
</organism>
<reference evidence="6" key="5">
    <citation type="journal article" date="2020" name="Mol. Microbiol.">
        <title>The CWPS Rubik's cube: Linking diversity of cell wall polysaccharide structures with the encoded biosynthetic machinery of selected Lactococcus lactis strains.</title>
        <authorList>
            <person name="Mahony J."/>
            <person name="Frantzen C."/>
            <person name="Vinogradov E."/>
            <person name="Sadovskaya I."/>
            <person name="Theodorou I."/>
            <person name="Kelleher P."/>
            <person name="Chapot-Chartier M.P."/>
            <person name="Cambillau C."/>
            <person name="Holo H."/>
            <person name="van Sinderen D."/>
        </authorList>
    </citation>
    <scope>NUCLEOTIDE SEQUENCE</scope>
    <source>
        <strain evidence="6">223</strain>
    </source>
</reference>
<reference evidence="5" key="4">
    <citation type="journal article" date="2017" name="Genome Announc.">
        <title>Draft Genome Sequences of 24 Lactococcus lactis Strains.</title>
        <authorList>
            <person name="Backus L."/>
            <person name="Wels M."/>
            <person name="Boekhorst J."/>
            <person name="Dijkstra A.R."/>
            <person name="Beerthuyzen M."/>
            <person name="Kelly W.J."/>
            <person name="Siezen R.J."/>
            <person name="van Hijum S.A."/>
            <person name="Bachmann H."/>
        </authorList>
    </citation>
    <scope>NUCLEOTIDE SEQUENCE</scope>
    <source>
        <strain evidence="5">N42</strain>
    </source>
</reference>
<dbReference type="Proteomes" id="UP000192085">
    <property type="component" value="Chromosome"/>
</dbReference>
<dbReference type="EMBL" id="CP090823">
    <property type="protein sequence ID" value="ARD96397.1"/>
    <property type="molecule type" value="Genomic_DNA"/>
</dbReference>
<evidence type="ECO:0000313" key="5">
    <source>
        <dbReference type="EMBL" id="KSU25419.1"/>
    </source>
</evidence>
<dbReference type="Proteomes" id="UP001055586">
    <property type="component" value="Chromosome"/>
</dbReference>
<dbReference type="RefSeq" id="WP_003130483.1">
    <property type="nucleotide sequence ID" value="NZ_BAABQR010000002.1"/>
</dbReference>
<evidence type="ECO:0000313" key="9">
    <source>
        <dbReference type="Proteomes" id="UP000192067"/>
    </source>
</evidence>
<protein>
    <recommendedName>
        <fullName evidence="11">DUF2187 domain-containing protein</fullName>
    </recommendedName>
</protein>
<dbReference type="EMBL" id="CP031926">
    <property type="protein sequence ID" value="QRZ35109.1"/>
    <property type="molecule type" value="Genomic_DNA"/>
</dbReference>
<dbReference type="AlphaFoldDB" id="A0A0B8QJY4"/>